<dbReference type="PROSITE" id="PS50157">
    <property type="entry name" value="ZINC_FINGER_C2H2_2"/>
    <property type="match status" value="1"/>
</dbReference>
<dbReference type="Gene3D" id="3.30.160.60">
    <property type="entry name" value="Classic Zinc Finger"/>
    <property type="match status" value="1"/>
</dbReference>
<evidence type="ECO:0000256" key="3">
    <source>
        <dbReference type="ARBA" id="ARBA00022490"/>
    </source>
</evidence>
<evidence type="ECO:0000313" key="13">
    <source>
        <dbReference type="EMBL" id="KJH47035.1"/>
    </source>
</evidence>
<reference evidence="14" key="2">
    <citation type="journal article" date="2016" name="Sci. Rep.">
        <title>Dictyocaulus viviparus genome, variome and transcriptome elucidate lungworm biology and support future intervention.</title>
        <authorList>
            <person name="McNulty S.N."/>
            <person name="Strube C."/>
            <person name="Rosa B.A."/>
            <person name="Martin J.C."/>
            <person name="Tyagi R."/>
            <person name="Choi Y.J."/>
            <person name="Wang Q."/>
            <person name="Hallsworth Pepin K."/>
            <person name="Zhang X."/>
            <person name="Ozersky P."/>
            <person name="Wilson R.K."/>
            <person name="Sternberg P.W."/>
            <person name="Gasser R.B."/>
            <person name="Mitreva M."/>
        </authorList>
    </citation>
    <scope>NUCLEOTIDE SEQUENCE [LARGE SCALE GENOMIC DNA]</scope>
    <source>
        <strain evidence="14">HannoverDv2000</strain>
    </source>
</reference>
<dbReference type="GO" id="GO:0042254">
    <property type="term" value="P:ribosome biogenesis"/>
    <property type="evidence" value="ECO:0007669"/>
    <property type="project" value="UniProtKB-KW"/>
</dbReference>
<evidence type="ECO:0000256" key="8">
    <source>
        <dbReference type="ARBA" id="ARBA00023242"/>
    </source>
</evidence>
<accession>A0A0D8XRA1</accession>
<evidence type="ECO:0000256" key="1">
    <source>
        <dbReference type="ARBA" id="ARBA00004123"/>
    </source>
</evidence>
<proteinExistence type="inferred from homology"/>
<keyword evidence="14" id="KW-1185">Reference proteome</keyword>
<feature type="region of interest" description="Disordered" evidence="11">
    <location>
        <begin position="1"/>
        <end position="26"/>
    </location>
</feature>
<dbReference type="SUPFAM" id="SSF57667">
    <property type="entry name" value="beta-beta-alpha zinc fingers"/>
    <property type="match status" value="1"/>
</dbReference>
<comment type="similarity">
    <text evidence="9">Belongs to the ZNF593/BUD20 C2H2-type zinc-finger protein family.</text>
</comment>
<protein>
    <recommendedName>
        <fullName evidence="12">C2H2-type domain-containing protein</fullName>
    </recommendedName>
</protein>
<organism evidence="13 14">
    <name type="scientific">Dictyocaulus viviparus</name>
    <name type="common">Bovine lungworm</name>
    <dbReference type="NCBI Taxonomy" id="29172"/>
    <lineage>
        <taxon>Eukaryota</taxon>
        <taxon>Metazoa</taxon>
        <taxon>Ecdysozoa</taxon>
        <taxon>Nematoda</taxon>
        <taxon>Chromadorea</taxon>
        <taxon>Rhabditida</taxon>
        <taxon>Rhabditina</taxon>
        <taxon>Rhabditomorpha</taxon>
        <taxon>Strongyloidea</taxon>
        <taxon>Metastrongylidae</taxon>
        <taxon>Dictyocaulus</taxon>
    </lineage>
</organism>
<evidence type="ECO:0000256" key="7">
    <source>
        <dbReference type="ARBA" id="ARBA00022833"/>
    </source>
</evidence>
<keyword evidence="5" id="KW-0479">Metal-binding</keyword>
<evidence type="ECO:0000259" key="12">
    <source>
        <dbReference type="PROSITE" id="PS50157"/>
    </source>
</evidence>
<dbReference type="PANTHER" id="PTHR46095:SF1">
    <property type="entry name" value="ZINC FINGER PROTEIN 593"/>
    <property type="match status" value="1"/>
</dbReference>
<keyword evidence="8" id="KW-0539">Nucleus</keyword>
<dbReference type="InterPro" id="IPR036236">
    <property type="entry name" value="Znf_C2H2_sf"/>
</dbReference>
<evidence type="ECO:0000256" key="2">
    <source>
        <dbReference type="ARBA" id="ARBA00004496"/>
    </source>
</evidence>
<evidence type="ECO:0000256" key="6">
    <source>
        <dbReference type="ARBA" id="ARBA00022771"/>
    </source>
</evidence>
<dbReference type="GO" id="GO:0008270">
    <property type="term" value="F:zinc ion binding"/>
    <property type="evidence" value="ECO:0007669"/>
    <property type="project" value="UniProtKB-KW"/>
</dbReference>
<evidence type="ECO:0000256" key="4">
    <source>
        <dbReference type="ARBA" id="ARBA00022517"/>
    </source>
</evidence>
<evidence type="ECO:0000313" key="14">
    <source>
        <dbReference type="Proteomes" id="UP000053766"/>
    </source>
</evidence>
<gene>
    <name evidence="13" type="ORF">DICVIV_06887</name>
</gene>
<comment type="subcellular location">
    <subcellularLocation>
        <location evidence="2">Cytoplasm</location>
    </subcellularLocation>
    <subcellularLocation>
        <location evidence="1">Nucleus</location>
    </subcellularLocation>
</comment>
<evidence type="ECO:0000256" key="10">
    <source>
        <dbReference type="PROSITE-ProRule" id="PRU00042"/>
    </source>
</evidence>
<keyword evidence="6 10" id="KW-0863">Zinc-finger</keyword>
<dbReference type="GO" id="GO:0005634">
    <property type="term" value="C:nucleus"/>
    <property type="evidence" value="ECO:0007669"/>
    <property type="project" value="UniProtKB-SubCell"/>
</dbReference>
<reference evidence="13 14" key="1">
    <citation type="submission" date="2013-11" db="EMBL/GenBank/DDBJ databases">
        <title>Draft genome of the bovine lungworm Dictyocaulus viviparus.</title>
        <authorList>
            <person name="Mitreva M."/>
        </authorList>
    </citation>
    <scope>NUCLEOTIDE SEQUENCE [LARGE SCALE GENOMIC DNA]</scope>
    <source>
        <strain evidence="13 14">HannoverDv2000</strain>
    </source>
</reference>
<name>A0A0D8XRA1_DICVI</name>
<dbReference type="OrthoDB" id="24683at2759"/>
<keyword evidence="7" id="KW-0862">Zinc</keyword>
<dbReference type="PANTHER" id="PTHR46095">
    <property type="entry name" value="ZINC FINGER PROTEIN 593"/>
    <property type="match status" value="1"/>
</dbReference>
<dbReference type="AlphaFoldDB" id="A0A0D8XRA1"/>
<feature type="compositionally biased region" description="Basic residues" evidence="11">
    <location>
        <begin position="1"/>
        <end position="19"/>
    </location>
</feature>
<dbReference type="EMBL" id="KN716323">
    <property type="protein sequence ID" value="KJH47035.1"/>
    <property type="molecule type" value="Genomic_DNA"/>
</dbReference>
<dbReference type="GO" id="GO:0005737">
    <property type="term" value="C:cytoplasm"/>
    <property type="evidence" value="ECO:0007669"/>
    <property type="project" value="UniProtKB-SubCell"/>
</dbReference>
<dbReference type="InterPro" id="IPR051879">
    <property type="entry name" value="C2H2-ZF_Maturation_Protein"/>
</dbReference>
<keyword evidence="4" id="KW-0690">Ribosome biogenesis</keyword>
<dbReference type="Proteomes" id="UP000053766">
    <property type="component" value="Unassembled WGS sequence"/>
</dbReference>
<sequence>MPSNSQRKHTIPNKVKKRPGKDIDQIHDDMKPKNAAKLLNQEINVELPGDGQFYCVECGRYFIDEETRIKHMRSKVVEFSLCFYGCTDFNSWSSLHKSRVRSLRSVPYTIKEAEAAAGHGFYEHITLKSKVTQDFQAHKQQRIYEQHVA</sequence>
<evidence type="ECO:0000256" key="5">
    <source>
        <dbReference type="ARBA" id="ARBA00022723"/>
    </source>
</evidence>
<feature type="domain" description="C2H2-type" evidence="12">
    <location>
        <begin position="53"/>
        <end position="80"/>
    </location>
</feature>
<dbReference type="STRING" id="29172.A0A0D8XRA1"/>
<dbReference type="Pfam" id="PF12171">
    <property type="entry name" value="zf-C2H2_jaz"/>
    <property type="match status" value="1"/>
</dbReference>
<evidence type="ECO:0000256" key="9">
    <source>
        <dbReference type="ARBA" id="ARBA00038064"/>
    </source>
</evidence>
<dbReference type="InterPro" id="IPR022755">
    <property type="entry name" value="Znf_C2H2_jaz"/>
</dbReference>
<keyword evidence="3" id="KW-0963">Cytoplasm</keyword>
<dbReference type="InterPro" id="IPR013087">
    <property type="entry name" value="Znf_C2H2_type"/>
</dbReference>
<evidence type="ECO:0000256" key="11">
    <source>
        <dbReference type="SAM" id="MobiDB-lite"/>
    </source>
</evidence>